<feature type="domain" description="N-acetyltransferase" evidence="1">
    <location>
        <begin position="1"/>
        <end position="53"/>
    </location>
</feature>
<name>A0A3M8C6S6_9BACL</name>
<dbReference type="InterPro" id="IPR016181">
    <property type="entry name" value="Acyl_CoA_acyltransferase"/>
</dbReference>
<protein>
    <submittedName>
        <fullName evidence="2">GNAT family N-acetyltransferase</fullName>
    </submittedName>
</protein>
<evidence type="ECO:0000313" key="2">
    <source>
        <dbReference type="EMBL" id="RNB71261.1"/>
    </source>
</evidence>
<accession>A0A3M8C6S6</accession>
<dbReference type="Pfam" id="PF00583">
    <property type="entry name" value="Acetyltransf_1"/>
    <property type="match status" value="1"/>
</dbReference>
<dbReference type="InterPro" id="IPR000182">
    <property type="entry name" value="GNAT_dom"/>
</dbReference>
<keyword evidence="2" id="KW-0808">Transferase</keyword>
<dbReference type="SUPFAM" id="SSF55729">
    <property type="entry name" value="Acyl-CoA N-acyltransferases (Nat)"/>
    <property type="match status" value="1"/>
</dbReference>
<evidence type="ECO:0000259" key="1">
    <source>
        <dbReference type="PROSITE" id="PS51186"/>
    </source>
</evidence>
<evidence type="ECO:0000313" key="3">
    <source>
        <dbReference type="Proteomes" id="UP000282028"/>
    </source>
</evidence>
<comment type="caution">
    <text evidence="2">The sequence shown here is derived from an EMBL/GenBank/DDBJ whole genome shotgun (WGS) entry which is preliminary data.</text>
</comment>
<dbReference type="Proteomes" id="UP000282028">
    <property type="component" value="Unassembled WGS sequence"/>
</dbReference>
<keyword evidence="3" id="KW-1185">Reference proteome</keyword>
<dbReference type="EMBL" id="RHHR01000029">
    <property type="protein sequence ID" value="RNB71261.1"/>
    <property type="molecule type" value="Genomic_DNA"/>
</dbReference>
<dbReference type="PROSITE" id="PS51186">
    <property type="entry name" value="GNAT"/>
    <property type="match status" value="1"/>
</dbReference>
<reference evidence="2 3" key="1">
    <citation type="submission" date="2018-10" db="EMBL/GenBank/DDBJ databases">
        <title>Phylogenomics of Brevibacillus.</title>
        <authorList>
            <person name="Dunlap C."/>
        </authorList>
    </citation>
    <scope>NUCLEOTIDE SEQUENCE [LARGE SCALE GENOMIC DNA]</scope>
    <source>
        <strain evidence="2 3">JCM 12215</strain>
    </source>
</reference>
<dbReference type="GO" id="GO:0016747">
    <property type="term" value="F:acyltransferase activity, transferring groups other than amino-acyl groups"/>
    <property type="evidence" value="ECO:0007669"/>
    <property type="project" value="InterPro"/>
</dbReference>
<dbReference type="OrthoDB" id="9789603at2"/>
<dbReference type="AlphaFoldDB" id="A0A3M8C6S6"/>
<sequence length="53" mass="5983">MGEALFRHAIELAKEHGCGLVQLTTDKKRPDAHRFYDRLGFVASHEGMKLSLT</sequence>
<dbReference type="Gene3D" id="3.40.630.30">
    <property type="match status" value="1"/>
</dbReference>
<proteinExistence type="predicted"/>
<gene>
    <name evidence="2" type="ORF">EDM52_16195</name>
</gene>
<organism evidence="2 3">
    <name type="scientific">Brevibacillus invocatus</name>
    <dbReference type="NCBI Taxonomy" id="173959"/>
    <lineage>
        <taxon>Bacteria</taxon>
        <taxon>Bacillati</taxon>
        <taxon>Bacillota</taxon>
        <taxon>Bacilli</taxon>
        <taxon>Bacillales</taxon>
        <taxon>Paenibacillaceae</taxon>
        <taxon>Brevibacillus</taxon>
    </lineage>
</organism>